<dbReference type="CDD" id="cd00136">
    <property type="entry name" value="PDZ_canonical"/>
    <property type="match status" value="1"/>
</dbReference>
<dbReference type="AlphaFoldDB" id="A0A7S4JYY6"/>
<dbReference type="PANTHER" id="PTHR32060:SF22">
    <property type="entry name" value="CARBOXYL-TERMINAL-PROCESSING PEPTIDASE 3, CHLOROPLASTIC"/>
    <property type="match status" value="1"/>
</dbReference>
<evidence type="ECO:0000256" key="1">
    <source>
        <dbReference type="SAM" id="MobiDB-lite"/>
    </source>
</evidence>
<dbReference type="SMART" id="SM00228">
    <property type="entry name" value="PDZ"/>
    <property type="match status" value="3"/>
</dbReference>
<dbReference type="Pfam" id="PF00595">
    <property type="entry name" value="PDZ"/>
    <property type="match status" value="3"/>
</dbReference>
<dbReference type="InterPro" id="IPR001478">
    <property type="entry name" value="PDZ"/>
</dbReference>
<evidence type="ECO:0000313" key="3">
    <source>
        <dbReference type="EMBL" id="CAE2278373.1"/>
    </source>
</evidence>
<sequence length="619" mass="66639">MQHPGFGMRMQMYPPPMADSPVHHATIASLPPTNGSARPMSMPMPAGSPYVGNERRNNMPVPPGNFTGRPEHRSYMMVNSTNKELLTAPSHNPRLPPRHPSSSSVPPFAAPERGMVANSLTNLPGSRNGEWPQTPREEAVQAYQLGGKANSVSDELASLNLDIPDDQWYEPGIEGLPAANNSALSPRSVSSSQQERGPGLSAAARKAQQKAYNELARLAMTINDEESPMICGVGISFLQENGRIFIRSIQEGSPAAETGILDVGDQLCLIDHTSIDGLSVIAAEDKLYGEENSVVILSVLKQGEDRLTHATLVRSSGQKERNEKKRKEIYDVGISFSVSPSRQVVITELAAGGPADKLGFISVGDVILAIDEEPLPQGEQVDVTAFVNARICGPKGSPVVLTLVKPGLGMKQHVQLRRNHLFGATDVRSKSDKSDVGSNLMSVGALHFLPSDASALKSQMNGLTEDAYEIHKLHHDEMIINPVYAWKNASWRPKYEDHLIESLRDIIASCLSVVASGASTAYGMMVVPSPQDEPWVQSLLPDGPAANTGLIQVGDIVAEIGGSSVRGLPFDRVTSILTSSWGRGSSIEVGLFRPSNPTGNLVHVRIPGTVQRHSLYRAL</sequence>
<dbReference type="EMBL" id="HBKN01010714">
    <property type="protein sequence ID" value="CAE2278373.1"/>
    <property type="molecule type" value="Transcribed_RNA"/>
</dbReference>
<dbReference type="Gene3D" id="2.30.42.10">
    <property type="match status" value="3"/>
</dbReference>
<feature type="domain" description="PDZ" evidence="2">
    <location>
        <begin position="219"/>
        <end position="302"/>
    </location>
</feature>
<dbReference type="PROSITE" id="PS50106">
    <property type="entry name" value="PDZ"/>
    <property type="match status" value="3"/>
</dbReference>
<protein>
    <recommendedName>
        <fullName evidence="2">PDZ domain-containing protein</fullName>
    </recommendedName>
</protein>
<dbReference type="PANTHER" id="PTHR32060">
    <property type="entry name" value="TAIL-SPECIFIC PROTEASE"/>
    <property type="match status" value="1"/>
</dbReference>
<dbReference type="GO" id="GO:0004175">
    <property type="term" value="F:endopeptidase activity"/>
    <property type="evidence" value="ECO:0007669"/>
    <property type="project" value="TreeGrafter"/>
</dbReference>
<evidence type="ECO:0000259" key="2">
    <source>
        <dbReference type="PROSITE" id="PS50106"/>
    </source>
</evidence>
<gene>
    <name evidence="3" type="ORF">GTHE00462_LOCUS8494</name>
</gene>
<feature type="compositionally biased region" description="Polar residues" evidence="1">
    <location>
        <begin position="179"/>
        <end position="195"/>
    </location>
</feature>
<dbReference type="SUPFAM" id="SSF50156">
    <property type="entry name" value="PDZ domain-like"/>
    <property type="match status" value="3"/>
</dbReference>
<feature type="region of interest" description="Disordered" evidence="1">
    <location>
        <begin position="172"/>
        <end position="205"/>
    </location>
</feature>
<feature type="domain" description="PDZ" evidence="2">
    <location>
        <begin position="510"/>
        <end position="580"/>
    </location>
</feature>
<organism evidence="3">
    <name type="scientific">Guillardia theta</name>
    <name type="common">Cryptophyte</name>
    <name type="synonym">Cryptomonas phi</name>
    <dbReference type="NCBI Taxonomy" id="55529"/>
    <lineage>
        <taxon>Eukaryota</taxon>
        <taxon>Cryptophyceae</taxon>
        <taxon>Pyrenomonadales</taxon>
        <taxon>Geminigeraceae</taxon>
        <taxon>Guillardia</taxon>
    </lineage>
</organism>
<name>A0A7S4JYY6_GUITH</name>
<feature type="domain" description="PDZ" evidence="2">
    <location>
        <begin position="309"/>
        <end position="375"/>
    </location>
</feature>
<accession>A0A7S4JYY6</accession>
<proteinExistence type="predicted"/>
<dbReference type="InterPro" id="IPR036034">
    <property type="entry name" value="PDZ_sf"/>
</dbReference>
<reference evidence="3" key="1">
    <citation type="submission" date="2021-01" db="EMBL/GenBank/DDBJ databases">
        <authorList>
            <person name="Corre E."/>
            <person name="Pelletier E."/>
            <person name="Niang G."/>
            <person name="Scheremetjew M."/>
            <person name="Finn R."/>
            <person name="Kale V."/>
            <person name="Holt S."/>
            <person name="Cochrane G."/>
            <person name="Meng A."/>
            <person name="Brown T."/>
            <person name="Cohen L."/>
        </authorList>
    </citation>
    <scope>NUCLEOTIDE SEQUENCE</scope>
    <source>
        <strain evidence="3">CCMP 2712</strain>
    </source>
</reference>